<keyword evidence="7 13" id="KW-0862">Zinc</keyword>
<comment type="catalytic activity">
    <reaction evidence="12 13">
        <text>tRNA(Thr) + L-threonine + ATP = L-threonyl-tRNA(Thr) + AMP + diphosphate + H(+)</text>
        <dbReference type="Rhea" id="RHEA:24624"/>
        <dbReference type="Rhea" id="RHEA-COMP:9670"/>
        <dbReference type="Rhea" id="RHEA-COMP:9704"/>
        <dbReference type="ChEBI" id="CHEBI:15378"/>
        <dbReference type="ChEBI" id="CHEBI:30616"/>
        <dbReference type="ChEBI" id="CHEBI:33019"/>
        <dbReference type="ChEBI" id="CHEBI:57926"/>
        <dbReference type="ChEBI" id="CHEBI:78442"/>
        <dbReference type="ChEBI" id="CHEBI:78534"/>
        <dbReference type="ChEBI" id="CHEBI:456215"/>
        <dbReference type="EC" id="6.1.1.3"/>
    </reaction>
</comment>
<dbReference type="InterPro" id="IPR033728">
    <property type="entry name" value="ThrRS_core"/>
</dbReference>
<dbReference type="GO" id="GO:0006435">
    <property type="term" value="P:threonyl-tRNA aminoacylation"/>
    <property type="evidence" value="ECO:0007669"/>
    <property type="project" value="UniProtKB-UniRule"/>
</dbReference>
<evidence type="ECO:0000256" key="9">
    <source>
        <dbReference type="ARBA" id="ARBA00022884"/>
    </source>
</evidence>
<dbReference type="Gene3D" id="3.30.54.20">
    <property type="match status" value="1"/>
</dbReference>
<evidence type="ECO:0000313" key="15">
    <source>
        <dbReference type="EMBL" id="OGY18347.1"/>
    </source>
</evidence>
<accession>A0A1G1VT08</accession>
<dbReference type="PANTHER" id="PTHR11451:SF44">
    <property type="entry name" value="THREONINE--TRNA LIGASE, CHLOROPLASTIC_MITOCHONDRIAL 2"/>
    <property type="match status" value="1"/>
</dbReference>
<protein>
    <recommendedName>
        <fullName evidence="13">Threonine--tRNA ligase</fullName>
        <ecNumber evidence="13">6.1.1.3</ecNumber>
    </recommendedName>
    <alternativeName>
        <fullName evidence="13">Threonyl-tRNA synthetase</fullName>
        <shortName evidence="13">ThrRS</shortName>
    </alternativeName>
</protein>
<dbReference type="NCBIfam" id="TIGR00418">
    <property type="entry name" value="thrS"/>
    <property type="match status" value="1"/>
</dbReference>
<evidence type="ECO:0000256" key="1">
    <source>
        <dbReference type="ARBA" id="ARBA00008226"/>
    </source>
</evidence>
<dbReference type="GO" id="GO:0005737">
    <property type="term" value="C:cytoplasm"/>
    <property type="evidence" value="ECO:0007669"/>
    <property type="project" value="UniProtKB-SubCell"/>
</dbReference>
<dbReference type="SUPFAM" id="SSF55681">
    <property type="entry name" value="Class II aaRS and biotin synthetases"/>
    <property type="match status" value="1"/>
</dbReference>
<dbReference type="Pfam" id="PF07973">
    <property type="entry name" value="tRNA_SAD"/>
    <property type="match status" value="1"/>
</dbReference>
<evidence type="ECO:0000259" key="14">
    <source>
        <dbReference type="PROSITE" id="PS50862"/>
    </source>
</evidence>
<dbReference type="InterPro" id="IPR018163">
    <property type="entry name" value="Thr/Ala-tRNA-synth_IIc_edit"/>
</dbReference>
<organism evidence="15 16">
    <name type="scientific">Candidatus Chisholmbacteria bacterium RIFCSPHIGHO2_01_FULL_52_32</name>
    <dbReference type="NCBI Taxonomy" id="1797591"/>
    <lineage>
        <taxon>Bacteria</taxon>
        <taxon>Candidatus Chisholmiibacteriota</taxon>
    </lineage>
</organism>
<keyword evidence="4 13" id="KW-0436">Ligase</keyword>
<dbReference type="AlphaFoldDB" id="A0A1G1VT08"/>
<dbReference type="Gene3D" id="3.30.980.10">
    <property type="entry name" value="Threonyl-trna Synthetase, Chain A, domain 2"/>
    <property type="match status" value="1"/>
</dbReference>
<keyword evidence="10 13" id="KW-0648">Protein biosynthesis</keyword>
<feature type="binding site" evidence="13">
    <location>
        <position position="461"/>
    </location>
    <ligand>
        <name>Zn(2+)</name>
        <dbReference type="ChEBI" id="CHEBI:29105"/>
        <note>catalytic</note>
    </ligand>
</feature>
<dbReference type="Gene3D" id="3.40.50.800">
    <property type="entry name" value="Anticodon-binding domain"/>
    <property type="match status" value="1"/>
</dbReference>
<evidence type="ECO:0000256" key="12">
    <source>
        <dbReference type="ARBA" id="ARBA00049515"/>
    </source>
</evidence>
<comment type="similarity">
    <text evidence="1 13">Belongs to the class-II aminoacyl-tRNA synthetase family.</text>
</comment>
<dbReference type="FunFam" id="3.40.50.800:FF:000001">
    <property type="entry name" value="Threonine--tRNA ligase"/>
    <property type="match status" value="1"/>
</dbReference>
<dbReference type="PANTHER" id="PTHR11451">
    <property type="entry name" value="THREONINE-TRNA LIGASE"/>
    <property type="match status" value="1"/>
</dbReference>
<evidence type="ECO:0000256" key="11">
    <source>
        <dbReference type="ARBA" id="ARBA00023146"/>
    </source>
</evidence>
<evidence type="ECO:0000256" key="3">
    <source>
        <dbReference type="ARBA" id="ARBA00022555"/>
    </source>
</evidence>
<dbReference type="CDD" id="cd00771">
    <property type="entry name" value="ThrRS_core"/>
    <property type="match status" value="1"/>
</dbReference>
<comment type="cofactor">
    <cofactor evidence="13">
        <name>Zn(2+)</name>
        <dbReference type="ChEBI" id="CHEBI:29105"/>
    </cofactor>
    <text evidence="13">Binds 1 zinc ion per subunit.</text>
</comment>
<comment type="caution">
    <text evidence="15">The sequence shown here is derived from an EMBL/GenBank/DDBJ whole genome shotgun (WGS) entry which is preliminary data.</text>
</comment>
<comment type="subunit">
    <text evidence="13">Homodimer.</text>
</comment>
<keyword evidence="11 13" id="KW-0030">Aminoacyl-tRNA synthetase</keyword>
<evidence type="ECO:0000256" key="13">
    <source>
        <dbReference type="HAMAP-Rule" id="MF_00184"/>
    </source>
</evidence>
<dbReference type="InterPro" id="IPR045864">
    <property type="entry name" value="aa-tRNA-synth_II/BPL/LPL"/>
</dbReference>
<keyword evidence="2 13" id="KW-0963">Cytoplasm</keyword>
<dbReference type="InterPro" id="IPR036621">
    <property type="entry name" value="Anticodon-bd_dom_sf"/>
</dbReference>
<dbReference type="GO" id="GO:0005524">
    <property type="term" value="F:ATP binding"/>
    <property type="evidence" value="ECO:0007669"/>
    <property type="project" value="UniProtKB-UniRule"/>
</dbReference>
<evidence type="ECO:0000256" key="6">
    <source>
        <dbReference type="ARBA" id="ARBA00022741"/>
    </source>
</evidence>
<dbReference type="SUPFAM" id="SSF52954">
    <property type="entry name" value="Class II aaRS ABD-related"/>
    <property type="match status" value="1"/>
</dbReference>
<dbReference type="InterPro" id="IPR002314">
    <property type="entry name" value="aa-tRNA-synt_IIb"/>
</dbReference>
<feature type="binding site" evidence="13">
    <location>
        <position position="280"/>
    </location>
    <ligand>
        <name>Zn(2+)</name>
        <dbReference type="ChEBI" id="CHEBI:29105"/>
        <note>catalytic</note>
    </ligand>
</feature>
<feature type="domain" description="Aminoacyl-transfer RNA synthetases class-II family profile" evidence="14">
    <location>
        <begin position="224"/>
        <end position="484"/>
    </location>
</feature>
<dbReference type="InterPro" id="IPR004154">
    <property type="entry name" value="Anticodon-bd"/>
</dbReference>
<dbReference type="InterPro" id="IPR012947">
    <property type="entry name" value="tRNA_SAD"/>
</dbReference>
<name>A0A1G1VT08_9BACT</name>
<reference evidence="15 16" key="1">
    <citation type="journal article" date="2016" name="Nat. Commun.">
        <title>Thousands of microbial genomes shed light on interconnected biogeochemical processes in an aquifer system.</title>
        <authorList>
            <person name="Anantharaman K."/>
            <person name="Brown C.T."/>
            <person name="Hug L.A."/>
            <person name="Sharon I."/>
            <person name="Castelle C.J."/>
            <person name="Probst A.J."/>
            <person name="Thomas B.C."/>
            <person name="Singh A."/>
            <person name="Wilkins M.J."/>
            <person name="Karaoz U."/>
            <person name="Brodie E.L."/>
            <person name="Williams K.H."/>
            <person name="Hubbard S.S."/>
            <person name="Banfield J.F."/>
        </authorList>
    </citation>
    <scope>NUCLEOTIDE SEQUENCE [LARGE SCALE GENOMIC DNA]</scope>
</reference>
<dbReference type="GO" id="GO:0004829">
    <property type="term" value="F:threonine-tRNA ligase activity"/>
    <property type="evidence" value="ECO:0007669"/>
    <property type="project" value="UniProtKB-UniRule"/>
</dbReference>
<keyword evidence="8 13" id="KW-0067">ATP-binding</keyword>
<feature type="binding site" evidence="13">
    <location>
        <position position="331"/>
    </location>
    <ligand>
        <name>Zn(2+)</name>
        <dbReference type="ChEBI" id="CHEBI:29105"/>
        <note>catalytic</note>
    </ligand>
</feature>
<comment type="caution">
    <text evidence="13">Lacks conserved residue(s) required for the propagation of feature annotation.</text>
</comment>
<evidence type="ECO:0000256" key="4">
    <source>
        <dbReference type="ARBA" id="ARBA00022598"/>
    </source>
</evidence>
<evidence type="ECO:0000256" key="10">
    <source>
        <dbReference type="ARBA" id="ARBA00022917"/>
    </source>
</evidence>
<keyword evidence="5 13" id="KW-0479">Metal-binding</keyword>
<dbReference type="EMBL" id="MHCJ01000003">
    <property type="protein sequence ID" value="OGY18347.1"/>
    <property type="molecule type" value="Genomic_DNA"/>
</dbReference>
<sequence length="586" mass="67315">MKQSQETPRSQKLQAMRHSAEHVLEQAMLKLYPGLMMAMGPAIEDGFYFDFDFSGKISEQDLPNIEAEMKNIIKKNLPIRKEACPMKKARELFNHNPYKQEWLDEIEKKGETPTLYWTGSEFVDLCAGPHVASTGEIGPFKLLTVAGAYWHGDENQKMLTRIYGTAFETKPELDRYLWQIEEAKKRDHRKLGPKLDLFVINEDIGKGLPLLTPKGTVVRNEILAYEKELEGRTGFQEVWTPHIAKSDLYKRTGHWDHYREIMYAPFGIESETYVLKPMNCPHHYMIYASRPRSYRELPLRLSEPGTCYRYEKSGELGGLTRVRSLTIDDSHILMREEQIDAEFELCINLVLAMFKAFGLNKYWVRLSLNDPADHAKYIADPKTWKKAGRKLEEIVKKSRLTYEIAKGEASFYGPKIDFMVKDAIGRAWQMSTLQLDLFMAKKLGLVYTDADGSEKHPVILHRGLTGSLERTIGLLIEHYAGAFPLWLSPTQVIVIPIADRHHSYAKKVSASLNDKHLRVELDDRPSSMQKRIRDAELAKVPFMIIVGDNERIKGDISVRTRGKADLGRMSLATLEKKLLKQIAEKR</sequence>
<dbReference type="SMART" id="SM00863">
    <property type="entry name" value="tRNA_SAD"/>
    <property type="match status" value="1"/>
</dbReference>
<evidence type="ECO:0000256" key="7">
    <source>
        <dbReference type="ARBA" id="ARBA00022833"/>
    </source>
</evidence>
<gene>
    <name evidence="13" type="primary">thrS</name>
    <name evidence="15" type="ORF">A2786_02405</name>
</gene>
<dbReference type="FunFam" id="3.30.980.10:FF:000005">
    <property type="entry name" value="Threonyl-tRNA synthetase, mitochondrial"/>
    <property type="match status" value="1"/>
</dbReference>
<proteinExistence type="inferred from homology"/>
<dbReference type="CDD" id="cd00860">
    <property type="entry name" value="ThrRS_anticodon"/>
    <property type="match status" value="1"/>
</dbReference>
<dbReference type="EC" id="6.1.1.3" evidence="13"/>
<evidence type="ECO:0000256" key="8">
    <source>
        <dbReference type="ARBA" id="ARBA00022840"/>
    </source>
</evidence>
<dbReference type="PRINTS" id="PR01047">
    <property type="entry name" value="TRNASYNTHTHR"/>
</dbReference>
<dbReference type="Proteomes" id="UP000179233">
    <property type="component" value="Unassembled WGS sequence"/>
</dbReference>
<keyword evidence="6 13" id="KW-0547">Nucleotide-binding</keyword>
<dbReference type="HAMAP" id="MF_00184">
    <property type="entry name" value="Thr_tRNA_synth"/>
    <property type="match status" value="1"/>
</dbReference>
<dbReference type="GO" id="GO:0046872">
    <property type="term" value="F:metal ion binding"/>
    <property type="evidence" value="ECO:0007669"/>
    <property type="project" value="UniProtKB-KW"/>
</dbReference>
<comment type="subcellular location">
    <subcellularLocation>
        <location evidence="13">Cytoplasm</location>
    </subcellularLocation>
</comment>
<dbReference type="SUPFAM" id="SSF55186">
    <property type="entry name" value="ThrRS/AlaRS common domain"/>
    <property type="match status" value="1"/>
</dbReference>
<dbReference type="PROSITE" id="PS50862">
    <property type="entry name" value="AA_TRNA_LIGASE_II"/>
    <property type="match status" value="1"/>
</dbReference>
<evidence type="ECO:0000256" key="5">
    <source>
        <dbReference type="ARBA" id="ARBA00022723"/>
    </source>
</evidence>
<dbReference type="Gene3D" id="3.30.930.10">
    <property type="entry name" value="Bira Bifunctional Protein, Domain 2"/>
    <property type="match status" value="1"/>
</dbReference>
<dbReference type="GO" id="GO:0000049">
    <property type="term" value="F:tRNA binding"/>
    <property type="evidence" value="ECO:0007669"/>
    <property type="project" value="UniProtKB-KW"/>
</dbReference>
<evidence type="ECO:0000313" key="16">
    <source>
        <dbReference type="Proteomes" id="UP000179233"/>
    </source>
</evidence>
<evidence type="ECO:0000256" key="2">
    <source>
        <dbReference type="ARBA" id="ARBA00022490"/>
    </source>
</evidence>
<dbReference type="InterPro" id="IPR002320">
    <property type="entry name" value="Thr-tRNA-ligase_IIa"/>
</dbReference>
<dbReference type="Pfam" id="PF00587">
    <property type="entry name" value="tRNA-synt_2b"/>
    <property type="match status" value="1"/>
</dbReference>
<keyword evidence="9 13" id="KW-0694">RNA-binding</keyword>
<keyword evidence="3 13" id="KW-0820">tRNA-binding</keyword>
<dbReference type="InterPro" id="IPR006195">
    <property type="entry name" value="aa-tRNA-synth_II"/>
</dbReference>
<dbReference type="Pfam" id="PF03129">
    <property type="entry name" value="HGTP_anticodon"/>
    <property type="match status" value="1"/>
</dbReference>
<dbReference type="InterPro" id="IPR047246">
    <property type="entry name" value="ThrRS_anticodon"/>
</dbReference>
<dbReference type="FunFam" id="3.30.930.10:FF:000002">
    <property type="entry name" value="Threonine--tRNA ligase"/>
    <property type="match status" value="1"/>
</dbReference>